<dbReference type="GO" id="GO:0005840">
    <property type="term" value="C:ribosome"/>
    <property type="evidence" value="ECO:0007669"/>
    <property type="project" value="UniProtKB-KW"/>
</dbReference>
<evidence type="ECO:0000256" key="4">
    <source>
        <dbReference type="ARBA" id="ARBA00022980"/>
    </source>
</evidence>
<dbReference type="InterPro" id="IPR000110">
    <property type="entry name" value="Ribosomal_bS1"/>
</dbReference>
<dbReference type="Pfam" id="PF00575">
    <property type="entry name" value="S1"/>
    <property type="match status" value="6"/>
</dbReference>
<accession>A0ABU7LSP5</accession>
<dbReference type="InterPro" id="IPR050437">
    <property type="entry name" value="Ribos_protein_bS1-like"/>
</dbReference>
<feature type="domain" description="S1 motif" evidence="10">
    <location>
        <begin position="30"/>
        <end position="95"/>
    </location>
</feature>
<dbReference type="NCBIfam" id="NF004952">
    <property type="entry name" value="PRK06299.1-2"/>
    <property type="match status" value="1"/>
</dbReference>
<dbReference type="PRINTS" id="PR00681">
    <property type="entry name" value="RIBOSOMALS1"/>
</dbReference>
<dbReference type="NCBIfam" id="TIGR00717">
    <property type="entry name" value="rpsA"/>
    <property type="match status" value="1"/>
</dbReference>
<dbReference type="InterPro" id="IPR003029">
    <property type="entry name" value="S1_domain"/>
</dbReference>
<evidence type="ECO:0000256" key="7">
    <source>
        <dbReference type="ARBA" id="ARBA00035293"/>
    </source>
</evidence>
<dbReference type="EMBL" id="JAZDRP010000007">
    <property type="protein sequence ID" value="MEE2526945.1"/>
    <property type="molecule type" value="Genomic_DNA"/>
</dbReference>
<evidence type="ECO:0000256" key="8">
    <source>
        <dbReference type="ARBA" id="ARBA00035517"/>
    </source>
</evidence>
<dbReference type="CDD" id="cd05691">
    <property type="entry name" value="S1_RPS1_repeat_ec6"/>
    <property type="match status" value="1"/>
</dbReference>
<feature type="domain" description="S1 motif" evidence="10">
    <location>
        <begin position="372"/>
        <end position="442"/>
    </location>
</feature>
<dbReference type="RefSeq" id="WP_330199609.1">
    <property type="nucleotide sequence ID" value="NZ_JAZDRP010000007.1"/>
</dbReference>
<evidence type="ECO:0000259" key="10">
    <source>
        <dbReference type="PROSITE" id="PS50126"/>
    </source>
</evidence>
<dbReference type="InterPro" id="IPR035104">
    <property type="entry name" value="Ribosomal_protein_S1-like"/>
</dbReference>
<comment type="function">
    <text evidence="6">Binds mRNA; thus facilitating recognition of the initiation point. It is needed to translate mRNA with a short Shine-Dalgarno (SD) purine-rich sequence.</text>
</comment>
<dbReference type="CDD" id="cd05688">
    <property type="entry name" value="S1_RPS1_repeat_ec3"/>
    <property type="match status" value="1"/>
</dbReference>
<dbReference type="SUPFAM" id="SSF50249">
    <property type="entry name" value="Nucleic acid-binding proteins"/>
    <property type="match status" value="6"/>
</dbReference>
<dbReference type="Proteomes" id="UP001354971">
    <property type="component" value="Unassembled WGS sequence"/>
</dbReference>
<feature type="compositionally biased region" description="Basic and acidic residues" evidence="9">
    <location>
        <begin position="568"/>
        <end position="584"/>
    </location>
</feature>
<name>A0ABU7LSP5_9PROT</name>
<dbReference type="SMART" id="SM00316">
    <property type="entry name" value="S1"/>
    <property type="match status" value="6"/>
</dbReference>
<keyword evidence="3" id="KW-0694">RNA-binding</keyword>
<dbReference type="CDD" id="cd05687">
    <property type="entry name" value="S1_RPS1_repeat_ec1_hs1"/>
    <property type="match status" value="1"/>
</dbReference>
<feature type="domain" description="S1 motif" evidence="10">
    <location>
        <begin position="113"/>
        <end position="179"/>
    </location>
</feature>
<evidence type="ECO:0000256" key="6">
    <source>
        <dbReference type="ARBA" id="ARBA00025604"/>
    </source>
</evidence>
<feature type="domain" description="S1 motif" evidence="10">
    <location>
        <begin position="457"/>
        <end position="528"/>
    </location>
</feature>
<comment type="similarity">
    <text evidence="1">Belongs to the bacterial ribosomal protein bS1 family.</text>
</comment>
<evidence type="ECO:0000256" key="9">
    <source>
        <dbReference type="SAM" id="MobiDB-lite"/>
    </source>
</evidence>
<evidence type="ECO:0000313" key="12">
    <source>
        <dbReference type="Proteomes" id="UP001354971"/>
    </source>
</evidence>
<dbReference type="PROSITE" id="PS50126">
    <property type="entry name" value="S1"/>
    <property type="match status" value="6"/>
</dbReference>
<evidence type="ECO:0000313" key="11">
    <source>
        <dbReference type="EMBL" id="MEE2526945.1"/>
    </source>
</evidence>
<evidence type="ECO:0000256" key="1">
    <source>
        <dbReference type="ARBA" id="ARBA00006767"/>
    </source>
</evidence>
<reference evidence="11 12" key="1">
    <citation type="submission" date="2024-01" db="EMBL/GenBank/DDBJ databases">
        <title>Hyphobacterium bacterium isolated from marine sediment.</title>
        <authorList>
            <person name="Zhao S."/>
        </authorList>
    </citation>
    <scope>NUCLEOTIDE SEQUENCE [LARGE SCALE GENOMIC DNA]</scope>
    <source>
        <strain evidence="12">HN65</strain>
    </source>
</reference>
<gene>
    <name evidence="11" type="primary">rpsA</name>
    <name evidence="11" type="ORF">V0U79_11230</name>
</gene>
<dbReference type="PANTHER" id="PTHR10724:SF7">
    <property type="entry name" value="SMALL RIBOSOMAL SUBUNIT PROTEIN BS1C"/>
    <property type="match status" value="1"/>
</dbReference>
<keyword evidence="4 11" id="KW-0689">Ribosomal protein</keyword>
<keyword evidence="5" id="KW-0687">Ribonucleoprotein</keyword>
<feature type="domain" description="S1 motif" evidence="10">
    <location>
        <begin position="285"/>
        <end position="355"/>
    </location>
</feature>
<dbReference type="InterPro" id="IPR012340">
    <property type="entry name" value="NA-bd_OB-fold"/>
</dbReference>
<comment type="caution">
    <text evidence="11">The sequence shown here is derived from an EMBL/GenBank/DDBJ whole genome shotgun (WGS) entry which is preliminary data.</text>
</comment>
<evidence type="ECO:0000256" key="2">
    <source>
        <dbReference type="ARBA" id="ARBA00022737"/>
    </source>
</evidence>
<keyword evidence="12" id="KW-1185">Reference proteome</keyword>
<dbReference type="NCBIfam" id="NF004955">
    <property type="entry name" value="PRK06299.1-5"/>
    <property type="match status" value="1"/>
</dbReference>
<dbReference type="CDD" id="cd04465">
    <property type="entry name" value="S1_RPS1_repeat_ec2_hs2"/>
    <property type="match status" value="1"/>
</dbReference>
<sequence>MSDVQTSSPSRDDFAAMLEASFAGQDLAEGTVVKGRVTAVENDFVTVDVGLKTEGRIPLREFTGPGSTAPSVGDDVEVYLERIENALGDAVISRDKARREESWDRLEKAFDKKEPVNGAIVGRVKGGFTVDLGGASAFLPGSQVDIRPVRDVGPLMNIEQPFAILKMDRPRGNIVVSRRAVLEESRAEQRAELVGQLAEGEAREGVVKNITDYGAFVDLGGIDGLLHVTDMSWSRVGHPSEVVEVGQTVKVQIIRINPETQRISLGMKQLMSDPWEGIAAKYPVNATFKGRVTNIAEYGAFVELEPGVEGLVHVSEMSWTKKNVHPGKIVSTSEEVDVMVLDVDSEKRRISLGIKQTQRNPWDMLAEKHPIGSTVEGEIKNITEFGLFVGIDDEIDGMVHLSDIDWNKSGDAAVADYNKGDIVKAKVLDIDVDKERVSLGIKQLAGDPMDDSGVRKGQTITVTVSEITSGGIEVTFGDDSGMKSFIRKSDLSRDRDEQRPERFAVGDKIDAKVTNIDKGSRRVSLSIKALQIAEEKEAVEQYGSSDSGASLGDILGAALKQQGDAEPAEAKKPAAKKAEAKAEDAGDDAVDFDKMTKAQLVEYAEANGIDIVKSAKVAEVREAVKAGAGK</sequence>
<dbReference type="Gene3D" id="2.40.50.140">
    <property type="entry name" value="Nucleic acid-binding proteins"/>
    <property type="match status" value="5"/>
</dbReference>
<organism evidence="11 12">
    <name type="scientific">Hyphobacterium lacteum</name>
    <dbReference type="NCBI Taxonomy" id="3116575"/>
    <lineage>
        <taxon>Bacteria</taxon>
        <taxon>Pseudomonadati</taxon>
        <taxon>Pseudomonadota</taxon>
        <taxon>Alphaproteobacteria</taxon>
        <taxon>Maricaulales</taxon>
        <taxon>Maricaulaceae</taxon>
        <taxon>Hyphobacterium</taxon>
    </lineage>
</organism>
<protein>
    <recommendedName>
        <fullName evidence="7">Small ribosomal subunit protein bS1</fullName>
    </recommendedName>
    <alternativeName>
        <fullName evidence="8">30S ribosomal protein S1</fullName>
    </alternativeName>
</protein>
<feature type="region of interest" description="Disordered" evidence="9">
    <location>
        <begin position="562"/>
        <end position="586"/>
    </location>
</feature>
<evidence type="ECO:0000256" key="3">
    <source>
        <dbReference type="ARBA" id="ARBA00022884"/>
    </source>
</evidence>
<keyword evidence="2" id="KW-0677">Repeat</keyword>
<feature type="domain" description="S1 motif" evidence="10">
    <location>
        <begin position="200"/>
        <end position="268"/>
    </location>
</feature>
<dbReference type="PANTHER" id="PTHR10724">
    <property type="entry name" value="30S RIBOSOMAL PROTEIN S1"/>
    <property type="match status" value="1"/>
</dbReference>
<evidence type="ECO:0000256" key="5">
    <source>
        <dbReference type="ARBA" id="ARBA00023274"/>
    </source>
</evidence>
<proteinExistence type="inferred from homology"/>